<accession>A0A2W1LI89</accession>
<evidence type="ECO:0000313" key="1">
    <source>
        <dbReference type="EMBL" id="PZD94665.1"/>
    </source>
</evidence>
<reference evidence="1 2" key="1">
    <citation type="submission" date="2018-06" db="EMBL/GenBank/DDBJ databases">
        <title>Paenibacillus imtechensis sp. nov.</title>
        <authorList>
            <person name="Pinnaka A.K."/>
            <person name="Singh H."/>
            <person name="Kaur M."/>
        </authorList>
    </citation>
    <scope>NUCLEOTIDE SEQUENCE [LARGE SCALE GENOMIC DNA]</scope>
    <source>
        <strain evidence="1 2">SMB1</strain>
    </source>
</reference>
<dbReference type="Proteomes" id="UP000249522">
    <property type="component" value="Unassembled WGS sequence"/>
</dbReference>
<dbReference type="RefSeq" id="WP_111147886.1">
    <property type="nucleotide sequence ID" value="NZ_QKRB01000051.1"/>
</dbReference>
<keyword evidence="2" id="KW-1185">Reference proteome</keyword>
<evidence type="ECO:0008006" key="3">
    <source>
        <dbReference type="Google" id="ProtNLM"/>
    </source>
</evidence>
<name>A0A2W1LI89_9BACL</name>
<dbReference type="InterPro" id="IPR045507">
    <property type="entry name" value="DUF6483"/>
</dbReference>
<dbReference type="Pfam" id="PF20092">
    <property type="entry name" value="DUF6483"/>
    <property type="match status" value="1"/>
</dbReference>
<dbReference type="OrthoDB" id="1905743at2"/>
<gene>
    <name evidence="1" type="ORF">DNH61_17080</name>
</gene>
<dbReference type="EMBL" id="QKRB01000051">
    <property type="protein sequence ID" value="PZD94665.1"/>
    <property type="molecule type" value="Genomic_DNA"/>
</dbReference>
<organism evidence="1 2">
    <name type="scientific">Paenibacillus sambharensis</name>
    <dbReference type="NCBI Taxonomy" id="1803190"/>
    <lineage>
        <taxon>Bacteria</taxon>
        <taxon>Bacillati</taxon>
        <taxon>Bacillota</taxon>
        <taxon>Bacilli</taxon>
        <taxon>Bacillales</taxon>
        <taxon>Paenibacillaceae</taxon>
        <taxon>Paenibacillus</taxon>
    </lineage>
</organism>
<dbReference type="AlphaFoldDB" id="A0A2W1LI89"/>
<comment type="caution">
    <text evidence="1">The sequence shown here is derived from an EMBL/GenBank/DDBJ whole genome shotgun (WGS) entry which is preliminary data.</text>
</comment>
<protein>
    <recommendedName>
        <fullName evidence="3">Tetratricopeptide repeat protein</fullName>
    </recommendedName>
</protein>
<sequence>MFQRDYFMRMIEQVGEAVGQVMGLRQRKEHLEAMKVIDDLFERHLRLQPRLIHALSDKDITDLLTTNGVVDSAALEAIALLLRQLGEIHDEQGQETEGYARYVKSLALNLRLLLYGADPVVSEPRREAELLLDRLKAYELPAAVKKLLASWHEAEGRYAEAENIMHELLEDRELEAGDASNFYRRLMLKEDAELSAGGLPRDELEQGIEQLEKWSVRGLNG</sequence>
<evidence type="ECO:0000313" key="2">
    <source>
        <dbReference type="Proteomes" id="UP000249522"/>
    </source>
</evidence>
<proteinExistence type="predicted"/>